<dbReference type="PANTHER" id="PTHR36037">
    <property type="entry name" value="RNA-DIRECTED DNA POLYMERASE (REVERSE TRANSCRIPTASE)-RELATED FAMILY PROTEIN"/>
    <property type="match status" value="1"/>
</dbReference>
<organism evidence="1 2">
    <name type="scientific">Asparagus officinalis</name>
    <name type="common">Garden asparagus</name>
    <dbReference type="NCBI Taxonomy" id="4686"/>
    <lineage>
        <taxon>Eukaryota</taxon>
        <taxon>Viridiplantae</taxon>
        <taxon>Streptophyta</taxon>
        <taxon>Embryophyta</taxon>
        <taxon>Tracheophyta</taxon>
        <taxon>Spermatophyta</taxon>
        <taxon>Magnoliopsida</taxon>
        <taxon>Liliopsida</taxon>
        <taxon>Asparagales</taxon>
        <taxon>Asparagaceae</taxon>
        <taxon>Asparagoideae</taxon>
        <taxon>Asparagus</taxon>
    </lineage>
</organism>
<protein>
    <submittedName>
        <fullName evidence="1">Uncharacterized protein</fullName>
    </submittedName>
</protein>
<evidence type="ECO:0000313" key="2">
    <source>
        <dbReference type="Proteomes" id="UP000243459"/>
    </source>
</evidence>
<reference evidence="2" key="1">
    <citation type="journal article" date="2017" name="Nat. Commun.">
        <title>The asparagus genome sheds light on the origin and evolution of a young Y chromosome.</title>
        <authorList>
            <person name="Harkess A."/>
            <person name="Zhou J."/>
            <person name="Xu C."/>
            <person name="Bowers J.E."/>
            <person name="Van der Hulst R."/>
            <person name="Ayyampalayam S."/>
            <person name="Mercati F."/>
            <person name="Riccardi P."/>
            <person name="McKain M.R."/>
            <person name="Kakrana A."/>
            <person name="Tang H."/>
            <person name="Ray J."/>
            <person name="Groenendijk J."/>
            <person name="Arikit S."/>
            <person name="Mathioni S.M."/>
            <person name="Nakano M."/>
            <person name="Shan H."/>
            <person name="Telgmann-Rauber A."/>
            <person name="Kanno A."/>
            <person name="Yue Z."/>
            <person name="Chen H."/>
            <person name="Li W."/>
            <person name="Chen Y."/>
            <person name="Xu X."/>
            <person name="Zhang Y."/>
            <person name="Luo S."/>
            <person name="Chen H."/>
            <person name="Gao J."/>
            <person name="Mao Z."/>
            <person name="Pires J.C."/>
            <person name="Luo M."/>
            <person name="Kudrna D."/>
            <person name="Wing R.A."/>
            <person name="Meyers B.C."/>
            <person name="Yi K."/>
            <person name="Kong H."/>
            <person name="Lavrijsen P."/>
            <person name="Sunseri F."/>
            <person name="Falavigna A."/>
            <person name="Ye Y."/>
            <person name="Leebens-Mack J.H."/>
            <person name="Chen G."/>
        </authorList>
    </citation>
    <scope>NUCLEOTIDE SEQUENCE [LARGE SCALE GENOMIC DNA]</scope>
    <source>
        <strain evidence="2">cv. DH0086</strain>
    </source>
</reference>
<dbReference type="PANTHER" id="PTHR36037:SF1">
    <property type="entry name" value="RNA-DIRECTED DNA POLYMERASE (REVERSE TRANSCRIPTASE)-RELATED FAMILY PROTEIN"/>
    <property type="match status" value="1"/>
</dbReference>
<dbReference type="EMBL" id="CM007389">
    <property type="protein sequence ID" value="ONK58278.1"/>
    <property type="molecule type" value="Genomic_DNA"/>
</dbReference>
<name>A0A5P1E6V3_ASPOF</name>
<evidence type="ECO:0000313" key="1">
    <source>
        <dbReference type="EMBL" id="ONK58278.1"/>
    </source>
</evidence>
<dbReference type="OMA" id="IQFRIYC"/>
<gene>
    <name evidence="1" type="ORF">A4U43_C09F10530</name>
</gene>
<dbReference type="Gramene" id="ONK58278">
    <property type="protein sequence ID" value="ONK58278"/>
    <property type="gene ID" value="A4U43_C09F10530"/>
</dbReference>
<keyword evidence="2" id="KW-1185">Reference proteome</keyword>
<dbReference type="Proteomes" id="UP000243459">
    <property type="component" value="Chromosome 9"/>
</dbReference>
<dbReference type="AlphaFoldDB" id="A0A5P1E6V3"/>
<proteinExistence type="predicted"/>
<accession>A0A5P1E6V3</accession>
<sequence>MEAIGQIEDKLSQVKVLEFEDNCIRLSLKTPIPSSESLLLRHKLDYQVEPSTVEHELLIEVVEKTLEVHKVEIFPNDVPLNDIVYTIKSSSNMPIARNCSALEYLVRHVQHRILICTLRRLLLKDAKISRHSFEYSDRDETITAHLVGGIDAFIKVTQSWPISDSGLKLVSIKNSNSQSKSISLSFLYKVKELTNSLNIQTRGHLVRFLDAIEEILVREMHSELHSNDISA</sequence>